<keyword evidence="8 10" id="KW-0067">ATP-binding</keyword>
<feature type="domain" description="Protein kinase" evidence="12">
    <location>
        <begin position="404"/>
        <end position="655"/>
    </location>
</feature>
<evidence type="ECO:0000256" key="10">
    <source>
        <dbReference type="PROSITE-ProRule" id="PRU10141"/>
    </source>
</evidence>
<evidence type="ECO:0000256" key="4">
    <source>
        <dbReference type="ARBA" id="ARBA00022553"/>
    </source>
</evidence>
<dbReference type="SMART" id="SM00233">
    <property type="entry name" value="PH"/>
    <property type="match status" value="1"/>
</dbReference>
<evidence type="ECO:0000256" key="8">
    <source>
        <dbReference type="ARBA" id="ARBA00022840"/>
    </source>
</evidence>
<dbReference type="Pfam" id="PF00023">
    <property type="entry name" value="Ank"/>
    <property type="match status" value="1"/>
</dbReference>
<keyword evidence="5" id="KW-0808">Transferase</keyword>
<dbReference type="InterPro" id="IPR017441">
    <property type="entry name" value="Protein_kinase_ATP_BS"/>
</dbReference>
<dbReference type="PROSITE" id="PS50088">
    <property type="entry name" value="ANK_REPEAT"/>
    <property type="match status" value="1"/>
</dbReference>
<keyword evidence="14" id="KW-1185">Reference proteome</keyword>
<proteinExistence type="inferred from homology"/>
<evidence type="ECO:0000256" key="7">
    <source>
        <dbReference type="ARBA" id="ARBA00022777"/>
    </source>
</evidence>
<dbReference type="GO" id="GO:0005524">
    <property type="term" value="F:ATP binding"/>
    <property type="evidence" value="ECO:0007669"/>
    <property type="project" value="UniProtKB-UniRule"/>
</dbReference>
<dbReference type="Gene3D" id="2.30.29.30">
    <property type="entry name" value="Pleckstrin-homology domain (PH domain)/Phosphotyrosine-binding domain (PTB)"/>
    <property type="match status" value="1"/>
</dbReference>
<dbReference type="PROSITE" id="PS00108">
    <property type="entry name" value="PROTEIN_KINASE_ST"/>
    <property type="match status" value="1"/>
</dbReference>
<evidence type="ECO:0000313" key="14">
    <source>
        <dbReference type="Proteomes" id="UP000187209"/>
    </source>
</evidence>
<dbReference type="FunFam" id="1.10.510.10:FF:000571">
    <property type="entry name" value="Maternal embryonic leucine zipper kinase"/>
    <property type="match status" value="1"/>
</dbReference>
<evidence type="ECO:0008006" key="15">
    <source>
        <dbReference type="Google" id="ProtNLM"/>
    </source>
</evidence>
<dbReference type="AlphaFoldDB" id="A0A1R2B8D3"/>
<dbReference type="InterPro" id="IPR001849">
    <property type="entry name" value="PH_domain"/>
</dbReference>
<dbReference type="GO" id="GO:0004674">
    <property type="term" value="F:protein serine/threonine kinase activity"/>
    <property type="evidence" value="ECO:0007669"/>
    <property type="project" value="UniProtKB-KW"/>
</dbReference>
<dbReference type="InterPro" id="IPR011993">
    <property type="entry name" value="PH-like_dom_sf"/>
</dbReference>
<comment type="subunit">
    <text evidence="2">Monomer.</text>
</comment>
<keyword evidence="4" id="KW-0597">Phosphoprotein</keyword>
<dbReference type="SUPFAM" id="SSF56112">
    <property type="entry name" value="Protein kinase-like (PK-like)"/>
    <property type="match status" value="1"/>
</dbReference>
<keyword evidence="6 10" id="KW-0547">Nucleotide-binding</keyword>
<dbReference type="SUPFAM" id="SSF50729">
    <property type="entry name" value="PH domain-like"/>
    <property type="match status" value="1"/>
</dbReference>
<dbReference type="PROSITE" id="PS50297">
    <property type="entry name" value="ANK_REP_REGION"/>
    <property type="match status" value="1"/>
</dbReference>
<dbReference type="SMART" id="SM00248">
    <property type="entry name" value="ANK"/>
    <property type="match status" value="3"/>
</dbReference>
<feature type="repeat" description="ANK" evidence="9">
    <location>
        <begin position="199"/>
        <end position="231"/>
    </location>
</feature>
<feature type="binding site" evidence="10">
    <location>
        <position position="433"/>
    </location>
    <ligand>
        <name>ATP</name>
        <dbReference type="ChEBI" id="CHEBI:30616"/>
    </ligand>
</feature>
<gene>
    <name evidence="13" type="ORF">SteCoe_28502</name>
</gene>
<dbReference type="InterPro" id="IPR045270">
    <property type="entry name" value="STKc_AGC"/>
</dbReference>
<name>A0A1R2B8D3_9CILI</name>
<evidence type="ECO:0000256" key="5">
    <source>
        <dbReference type="ARBA" id="ARBA00022679"/>
    </source>
</evidence>
<dbReference type="SUPFAM" id="SSF48403">
    <property type="entry name" value="Ankyrin repeat"/>
    <property type="match status" value="1"/>
</dbReference>
<comment type="similarity">
    <text evidence="1">Belongs to the protein kinase superfamily. AGC Ser/Thr protein kinase family. RAC subfamily.</text>
</comment>
<dbReference type="InterPro" id="IPR002110">
    <property type="entry name" value="Ankyrin_rpt"/>
</dbReference>
<keyword evidence="9" id="KW-0040">ANK repeat</keyword>
<accession>A0A1R2B8D3</accession>
<dbReference type="Pfam" id="PF12796">
    <property type="entry name" value="Ank_2"/>
    <property type="match status" value="1"/>
</dbReference>
<dbReference type="EMBL" id="MPUH01000861">
    <property type="protein sequence ID" value="OMJ72935.1"/>
    <property type="molecule type" value="Genomic_DNA"/>
</dbReference>
<feature type="domain" description="PH" evidence="11">
    <location>
        <begin position="267"/>
        <end position="371"/>
    </location>
</feature>
<dbReference type="Proteomes" id="UP000187209">
    <property type="component" value="Unassembled WGS sequence"/>
</dbReference>
<keyword evidence="3" id="KW-0723">Serine/threonine-protein kinase</keyword>
<evidence type="ECO:0000256" key="3">
    <source>
        <dbReference type="ARBA" id="ARBA00022527"/>
    </source>
</evidence>
<dbReference type="FunFam" id="3.30.200.20:FF:000042">
    <property type="entry name" value="Aurora kinase A"/>
    <property type="match status" value="1"/>
</dbReference>
<dbReference type="InterPro" id="IPR008271">
    <property type="entry name" value="Ser/Thr_kinase_AS"/>
</dbReference>
<dbReference type="PANTHER" id="PTHR24351">
    <property type="entry name" value="RIBOSOMAL PROTEIN S6 KINASE"/>
    <property type="match status" value="1"/>
</dbReference>
<dbReference type="InterPro" id="IPR036770">
    <property type="entry name" value="Ankyrin_rpt-contain_sf"/>
</dbReference>
<evidence type="ECO:0000256" key="6">
    <source>
        <dbReference type="ARBA" id="ARBA00022741"/>
    </source>
</evidence>
<dbReference type="SMART" id="SM00220">
    <property type="entry name" value="S_TKc"/>
    <property type="match status" value="1"/>
</dbReference>
<dbReference type="Gene3D" id="3.30.200.20">
    <property type="entry name" value="Phosphorylase Kinase, domain 1"/>
    <property type="match status" value="1"/>
</dbReference>
<keyword evidence="7" id="KW-0418">Kinase</keyword>
<dbReference type="InterPro" id="IPR011009">
    <property type="entry name" value="Kinase-like_dom_sf"/>
</dbReference>
<dbReference type="PROSITE" id="PS50003">
    <property type="entry name" value="PH_DOMAIN"/>
    <property type="match status" value="1"/>
</dbReference>
<dbReference type="Pfam" id="PF00069">
    <property type="entry name" value="Pkinase"/>
    <property type="match status" value="1"/>
</dbReference>
<organism evidence="13 14">
    <name type="scientific">Stentor coeruleus</name>
    <dbReference type="NCBI Taxonomy" id="5963"/>
    <lineage>
        <taxon>Eukaryota</taxon>
        <taxon>Sar</taxon>
        <taxon>Alveolata</taxon>
        <taxon>Ciliophora</taxon>
        <taxon>Postciliodesmatophora</taxon>
        <taxon>Heterotrichea</taxon>
        <taxon>Heterotrichida</taxon>
        <taxon>Stentoridae</taxon>
        <taxon>Stentor</taxon>
    </lineage>
</organism>
<dbReference type="CDD" id="cd05123">
    <property type="entry name" value="STKc_AGC"/>
    <property type="match status" value="1"/>
</dbReference>
<evidence type="ECO:0000256" key="2">
    <source>
        <dbReference type="ARBA" id="ARBA00011245"/>
    </source>
</evidence>
<reference evidence="13 14" key="1">
    <citation type="submission" date="2016-11" db="EMBL/GenBank/DDBJ databases">
        <title>The macronuclear genome of Stentor coeruleus: a giant cell with tiny introns.</title>
        <authorList>
            <person name="Slabodnick M."/>
            <person name="Ruby J.G."/>
            <person name="Reiff S.B."/>
            <person name="Swart E.C."/>
            <person name="Gosai S."/>
            <person name="Prabakaran S."/>
            <person name="Witkowska E."/>
            <person name="Larue G.E."/>
            <person name="Fisher S."/>
            <person name="Freeman R.M."/>
            <person name="Gunawardena J."/>
            <person name="Chu W."/>
            <person name="Stover N.A."/>
            <person name="Gregory B.D."/>
            <person name="Nowacki M."/>
            <person name="Derisi J."/>
            <person name="Roy S.W."/>
            <person name="Marshall W.F."/>
            <person name="Sood P."/>
        </authorList>
    </citation>
    <scope>NUCLEOTIDE SEQUENCE [LARGE SCALE GENOMIC DNA]</scope>
    <source>
        <strain evidence="13">WM001</strain>
    </source>
</reference>
<dbReference type="Gene3D" id="1.10.510.10">
    <property type="entry name" value="Transferase(Phosphotransferase) domain 1"/>
    <property type="match status" value="1"/>
</dbReference>
<dbReference type="InterPro" id="IPR000719">
    <property type="entry name" value="Prot_kinase_dom"/>
</dbReference>
<evidence type="ECO:0000313" key="13">
    <source>
        <dbReference type="EMBL" id="OMJ72935.1"/>
    </source>
</evidence>
<evidence type="ECO:0000259" key="11">
    <source>
        <dbReference type="PROSITE" id="PS50003"/>
    </source>
</evidence>
<sequence length="674" mass="76852">MKIIVKKFNNSIRKYQKLGEFIVDPKSAVLIFKQTLSEKLKIPQNGFYIESEISTAKILLTDSFTWEELFGDQSSISVNLEIFLTSFLSKPEKKTIINTLVELVVKGKVHEAIYNMLQLALNAEDLSKGTQLNGWQLIHYVSLYGHEEILSKLLIMGCNANAETDDAWTPLMLAAAHGQSSCVAVFLKSQQIQVNKITKRGTALHLAVEYNNVEVVSLLLNARACCTIENHNNKIPLELANDEDIIQLIPKYQGQWELQKYLKKNISVLHSGDITEYCHMQISDKLSFLVINAETGLLEIYTSRESWTKKKHPRECIKIVEIQQVTSTKPLFVSTQKFFFKVVFKEGKKVFYTSNERRRTEWIQCLNDAVKYCQLHKIGFDNSNFKSTNLAMHSNELSLTPEDFKILEELGSGSFGTVFKVIKNDTQEVFAMKKLSIKLLQKKKMLKYAISECKIMQDLNHPFIIKLHHSFETPTYIYLILELCPGGDLEGLIEKTPLSEAEAKFFLAEIIEGIEYLHSHEIIYRDLKPANILLDSDGHIKLADFGISKDSNSKEEAVSTLIGSPAYISPEILCYEKLSKASDIYSLGIVMHELITGIVPFADFDIGNLFNCIKTSDFEISETLSSEARDLIIKLIDRNTWSRPSLGDIKKHEFFKGVNWNMVRSKKYSRESFI</sequence>
<dbReference type="PROSITE" id="PS00107">
    <property type="entry name" value="PROTEIN_KINASE_ATP"/>
    <property type="match status" value="1"/>
</dbReference>
<dbReference type="OrthoDB" id="430364at2759"/>
<dbReference type="PROSITE" id="PS50011">
    <property type="entry name" value="PROTEIN_KINASE_DOM"/>
    <property type="match status" value="1"/>
</dbReference>
<evidence type="ECO:0000256" key="9">
    <source>
        <dbReference type="PROSITE-ProRule" id="PRU00023"/>
    </source>
</evidence>
<evidence type="ECO:0000256" key="1">
    <source>
        <dbReference type="ARBA" id="ARBA00006935"/>
    </source>
</evidence>
<comment type="caution">
    <text evidence="13">The sequence shown here is derived from an EMBL/GenBank/DDBJ whole genome shotgun (WGS) entry which is preliminary data.</text>
</comment>
<protein>
    <recommendedName>
        <fullName evidence="15">Non-specific serine/threonine protein kinase</fullName>
    </recommendedName>
</protein>
<dbReference type="Gene3D" id="1.25.40.20">
    <property type="entry name" value="Ankyrin repeat-containing domain"/>
    <property type="match status" value="1"/>
</dbReference>
<evidence type="ECO:0000259" key="12">
    <source>
        <dbReference type="PROSITE" id="PS50011"/>
    </source>
</evidence>